<accession>A0ACC0GWT7</accession>
<evidence type="ECO:0000313" key="2">
    <source>
        <dbReference type="Proteomes" id="UP001060215"/>
    </source>
</evidence>
<feature type="non-terminal residue" evidence="1">
    <location>
        <position position="199"/>
    </location>
</feature>
<dbReference type="Proteomes" id="UP001060215">
    <property type="component" value="Chromosome 9"/>
</dbReference>
<comment type="caution">
    <text evidence="1">The sequence shown here is derived from an EMBL/GenBank/DDBJ whole genome shotgun (WGS) entry which is preliminary data.</text>
</comment>
<sequence>MQEISTASLLFALRFAHNYRKGTTFLPSLNFKFYPFLSASFHTQISTNPIPNPPNRRQLQKLLLEKSKLGFDKLDDAFTLFHRMVRMQPLPSVIDFTQLLSGIAKMKHYSTVISLFQKMCLLGISTNEYTLTIVINCLCRLNRVDYGFSVVASFFKRGYVPSVYTFSTLMNGFILQDKTGKAMELFNKLVKEGEIKPNE</sequence>
<keyword evidence="2" id="KW-1185">Reference proteome</keyword>
<reference evidence="1 2" key="1">
    <citation type="journal article" date="2022" name="Plant J.">
        <title>Chromosome-level genome of Camellia lanceoleosa provides a valuable resource for understanding genome evolution and self-incompatibility.</title>
        <authorList>
            <person name="Gong W."/>
            <person name="Xiao S."/>
            <person name="Wang L."/>
            <person name="Liao Z."/>
            <person name="Chang Y."/>
            <person name="Mo W."/>
            <person name="Hu G."/>
            <person name="Li W."/>
            <person name="Zhao G."/>
            <person name="Zhu H."/>
            <person name="Hu X."/>
            <person name="Ji K."/>
            <person name="Xiang X."/>
            <person name="Song Q."/>
            <person name="Yuan D."/>
            <person name="Jin S."/>
            <person name="Zhang L."/>
        </authorList>
    </citation>
    <scope>NUCLEOTIDE SEQUENCE [LARGE SCALE GENOMIC DNA]</scope>
    <source>
        <strain evidence="1">SQ_2022a</strain>
    </source>
</reference>
<evidence type="ECO:0000313" key="1">
    <source>
        <dbReference type="EMBL" id="KAI8005164.1"/>
    </source>
</evidence>
<gene>
    <name evidence="1" type="ORF">LOK49_LG08G02812</name>
</gene>
<dbReference type="EMBL" id="CM045766">
    <property type="protein sequence ID" value="KAI8005164.1"/>
    <property type="molecule type" value="Genomic_DNA"/>
</dbReference>
<protein>
    <submittedName>
        <fullName evidence="1">Pentatricopeptide repeat-containing protein</fullName>
    </submittedName>
</protein>
<proteinExistence type="predicted"/>
<name>A0ACC0GWT7_9ERIC</name>
<organism evidence="1 2">
    <name type="scientific">Camellia lanceoleosa</name>
    <dbReference type="NCBI Taxonomy" id="1840588"/>
    <lineage>
        <taxon>Eukaryota</taxon>
        <taxon>Viridiplantae</taxon>
        <taxon>Streptophyta</taxon>
        <taxon>Embryophyta</taxon>
        <taxon>Tracheophyta</taxon>
        <taxon>Spermatophyta</taxon>
        <taxon>Magnoliopsida</taxon>
        <taxon>eudicotyledons</taxon>
        <taxon>Gunneridae</taxon>
        <taxon>Pentapetalae</taxon>
        <taxon>asterids</taxon>
        <taxon>Ericales</taxon>
        <taxon>Theaceae</taxon>
        <taxon>Camellia</taxon>
    </lineage>
</organism>